<dbReference type="SUPFAM" id="SSF49464">
    <property type="entry name" value="Carboxypeptidase regulatory domain-like"/>
    <property type="match status" value="1"/>
</dbReference>
<proteinExistence type="inferred from homology"/>
<comment type="subcellular location">
    <subcellularLocation>
        <location evidence="1 4">Cell outer membrane</location>
    </subcellularLocation>
</comment>
<evidence type="ECO:0000256" key="1">
    <source>
        <dbReference type="ARBA" id="ARBA00004442"/>
    </source>
</evidence>
<dbReference type="Pfam" id="PF13620">
    <property type="entry name" value="CarboxypepD_reg"/>
    <property type="match status" value="1"/>
</dbReference>
<keyword evidence="3" id="KW-0998">Cell outer membrane</keyword>
<evidence type="ECO:0000259" key="6">
    <source>
        <dbReference type="Pfam" id="PF07715"/>
    </source>
</evidence>
<dbReference type="PANTHER" id="PTHR40980:SF4">
    <property type="entry name" value="TONB-DEPENDENT RECEPTOR-LIKE BETA-BARREL DOMAIN-CONTAINING PROTEIN"/>
    <property type="match status" value="1"/>
</dbReference>
<dbReference type="GO" id="GO:0009279">
    <property type="term" value="C:cell outer membrane"/>
    <property type="evidence" value="ECO:0007669"/>
    <property type="project" value="UniProtKB-SubCell"/>
</dbReference>
<keyword evidence="2 4" id="KW-0472">Membrane</keyword>
<dbReference type="Gene3D" id="2.60.40.1120">
    <property type="entry name" value="Carboxypeptidase-like, regulatory domain"/>
    <property type="match status" value="1"/>
</dbReference>
<feature type="domain" description="TonB-dependent receptor plug" evidence="6">
    <location>
        <begin position="212"/>
        <end position="311"/>
    </location>
</feature>
<dbReference type="InterPro" id="IPR036942">
    <property type="entry name" value="Beta-barrel_TonB_sf"/>
</dbReference>
<dbReference type="Pfam" id="PF07715">
    <property type="entry name" value="Plug"/>
    <property type="match status" value="1"/>
</dbReference>
<dbReference type="InterPro" id="IPR008969">
    <property type="entry name" value="CarboxyPept-like_regulatory"/>
</dbReference>
<accession>A0A512RFT3</accession>
<dbReference type="Gene3D" id="2.170.130.10">
    <property type="entry name" value="TonB-dependent receptor, plug domain"/>
    <property type="match status" value="1"/>
</dbReference>
<dbReference type="SUPFAM" id="SSF56935">
    <property type="entry name" value="Porins"/>
    <property type="match status" value="1"/>
</dbReference>
<feature type="domain" description="TonB-dependent receptor-like beta-barrel" evidence="5">
    <location>
        <begin position="601"/>
        <end position="1000"/>
    </location>
</feature>
<keyword evidence="8" id="KW-1185">Reference proteome</keyword>
<reference evidence="7 8" key="1">
    <citation type="submission" date="2019-07" db="EMBL/GenBank/DDBJ databases">
        <title>Whole genome shotgun sequence of Chitinophaga cymbidii NBRC 109752.</title>
        <authorList>
            <person name="Hosoyama A."/>
            <person name="Uohara A."/>
            <person name="Ohji S."/>
            <person name="Ichikawa N."/>
        </authorList>
    </citation>
    <scope>NUCLEOTIDE SEQUENCE [LARGE SCALE GENOMIC DNA]</scope>
    <source>
        <strain evidence="7 8">NBRC 109752</strain>
    </source>
</reference>
<dbReference type="InterPro" id="IPR000531">
    <property type="entry name" value="Beta-barrel_TonB"/>
</dbReference>
<comment type="caution">
    <text evidence="7">The sequence shown here is derived from an EMBL/GenBank/DDBJ whole genome shotgun (WGS) entry which is preliminary data.</text>
</comment>
<protein>
    <recommendedName>
        <fullName evidence="9">TonB-dependent receptor</fullName>
    </recommendedName>
</protein>
<evidence type="ECO:0000256" key="3">
    <source>
        <dbReference type="ARBA" id="ARBA00023237"/>
    </source>
</evidence>
<evidence type="ECO:0000259" key="5">
    <source>
        <dbReference type="Pfam" id="PF00593"/>
    </source>
</evidence>
<evidence type="ECO:0000313" key="7">
    <source>
        <dbReference type="EMBL" id="GEP94570.1"/>
    </source>
</evidence>
<evidence type="ECO:0000313" key="8">
    <source>
        <dbReference type="Proteomes" id="UP000321436"/>
    </source>
</evidence>
<keyword evidence="4" id="KW-0798">TonB box</keyword>
<dbReference type="Gene3D" id="2.40.170.20">
    <property type="entry name" value="TonB-dependent receptor, beta-barrel domain"/>
    <property type="match status" value="1"/>
</dbReference>
<dbReference type="PANTHER" id="PTHR40980">
    <property type="entry name" value="PLUG DOMAIN-CONTAINING PROTEIN"/>
    <property type="match status" value="1"/>
</dbReference>
<dbReference type="Proteomes" id="UP000321436">
    <property type="component" value="Unassembled WGS sequence"/>
</dbReference>
<organism evidence="7 8">
    <name type="scientific">Chitinophaga cymbidii</name>
    <dbReference type="NCBI Taxonomy" id="1096750"/>
    <lineage>
        <taxon>Bacteria</taxon>
        <taxon>Pseudomonadati</taxon>
        <taxon>Bacteroidota</taxon>
        <taxon>Chitinophagia</taxon>
        <taxon>Chitinophagales</taxon>
        <taxon>Chitinophagaceae</taxon>
        <taxon>Chitinophaga</taxon>
    </lineage>
</organism>
<gene>
    <name evidence="7" type="ORF">CCY01nite_08300</name>
</gene>
<dbReference type="Gene3D" id="3.55.50.30">
    <property type="match status" value="1"/>
</dbReference>
<dbReference type="Pfam" id="PF00593">
    <property type="entry name" value="TonB_dep_Rec_b-barrel"/>
    <property type="match status" value="1"/>
</dbReference>
<name>A0A512RFT3_9BACT</name>
<dbReference type="EMBL" id="BKAU01000001">
    <property type="protein sequence ID" value="GEP94570.1"/>
    <property type="molecule type" value="Genomic_DNA"/>
</dbReference>
<dbReference type="InterPro" id="IPR012910">
    <property type="entry name" value="Plug_dom"/>
</dbReference>
<evidence type="ECO:0008006" key="9">
    <source>
        <dbReference type="Google" id="ProtNLM"/>
    </source>
</evidence>
<sequence length="1102" mass="124138">MVLLLSCIGSYAQGVLNKRISADFPAASLIQRLKALQQQSGVTIAFDEKEIGAMRLPAAKFSNAELKEVMQQTLAHTSFSWKQAGTSVVVIARPGAASGAAAHTEPGSIAGKIIDGKGTALPFATVKILQSGKAVLSNAEGLYKLNLPPGTYTIEVSYTGYQSKRITGIQVKEGKATALDIVLPQSTKTLGTVVISSTYNRASVEGHYTRQKNAATVTDGISAEQIARTPDNDMGQALRRVSGLTTVDNKTVIVRGMSDRYNQAMLDGVVIPSTSMNKRNFSFDIIPVEMVSNVVVNKTATPDMSSEFSGGQVSINTLDIPTQNFTTITIGTGGNSQTTGKDFYRLGERHNSEYFGFFDKSARKPEGLLPWYWNNDAIQLDAPPGTSNDPVLDDWSLNHERPDLKYNDLDAIAQSRKLDNAALKTVKYTGAPNQNYRVALGRVYNLKNDMKFGFSASANLRNEQNIVHFNNVRGQEFTKSYIDSTKYGQNGAGTSYRFNSSSGLVGNLGLQGKNFKVALKNMYARTYSDNYNESVRLDYRDETNPMRKELYQLPEAMSLQQHQLTGEYQLPGGIRFDGLLAYNKIRQEILDERKLQYRLTAQVGNEYYFQSPNLLTHSGWSNNTVALDSRMWTGINEQDYNWAANFSRPFGMGTALTTVVKLGYQGWTKKRELDVFRMLPMTRSAKAGEILENIQMPYEVLMDPANVGAGTNQAYYYAENIGGRAFNGSMNNHSIYLMADQKLFNKLRLVYGARLEYYDLSNRQAELLKRRYGNDIPDYLDFQEETREQDWQLLPSINATYSFTNTLNLRASYSKTAIRPDFRETSFFGFYDYELDANVSGQDVVSSMVDNVDLRLEWYPSPGEIISLTGYYKYLDKPIELVNNPSFQDGNYYVYANMAAARNYGLEMELRKNLSFIADRSWLADLFIYANGTLLKSQVDYEGPWEFRTVNGVIERYKERVPGMDRPLIGQSPWLLNIGIGYWGEYFGATASYNHRGYRSNLIMKDPNAIEFELAPRLLDFQLYGRFLKKKLEVKINAANLLNEWTRYYVNAKAYEYVNDNSGQPKYNLVKGNNGYKKEDGDLIMYRRQEGLRFSISATYKF</sequence>
<dbReference type="InterPro" id="IPR037066">
    <property type="entry name" value="Plug_dom_sf"/>
</dbReference>
<dbReference type="AlphaFoldDB" id="A0A512RFT3"/>
<evidence type="ECO:0000256" key="4">
    <source>
        <dbReference type="RuleBase" id="RU003357"/>
    </source>
</evidence>
<evidence type="ECO:0000256" key="2">
    <source>
        <dbReference type="ARBA" id="ARBA00023136"/>
    </source>
</evidence>
<comment type="similarity">
    <text evidence="4">Belongs to the TonB-dependent receptor family.</text>
</comment>